<comment type="caution">
    <text evidence="1">The sequence shown here is derived from an EMBL/GenBank/DDBJ whole genome shotgun (WGS) entry which is preliminary data.</text>
</comment>
<sequence>MAAARAKYAADPALTVKIRAEAIAKLPIPLPLTPESLDFNERLDRATVKSSALIAEAQAQLAAPVSDFLPGELTPSEVAEQKRAETWMQGYKLANETTDRILESNQKLFEDVMGAIAQMQADGIPVPNDYALPPPPDTKRTTVTSATTEGREFKATNLNSLYDGLPIEECICFNRLSSRQTRRPQPLLFETTGDLGDRTRLPADSKRVARRGKKVRAEKVVFAFDVSFAWVKGFCDADW</sequence>
<dbReference type="EMBL" id="NAJQ01000095">
    <property type="protein sequence ID" value="TKA79208.1"/>
    <property type="molecule type" value="Genomic_DNA"/>
</dbReference>
<reference evidence="1 2" key="1">
    <citation type="submission" date="2017-03" db="EMBL/GenBank/DDBJ databases">
        <title>Genomes of endolithic fungi from Antarctica.</title>
        <authorList>
            <person name="Coleine C."/>
            <person name="Masonjones S."/>
            <person name="Stajich J.E."/>
        </authorList>
    </citation>
    <scope>NUCLEOTIDE SEQUENCE [LARGE SCALE GENOMIC DNA]</scope>
    <source>
        <strain evidence="1 2">CCFEE 5184</strain>
    </source>
</reference>
<protein>
    <submittedName>
        <fullName evidence="1">Uncharacterized protein</fullName>
    </submittedName>
</protein>
<evidence type="ECO:0000313" key="1">
    <source>
        <dbReference type="EMBL" id="TKA79208.1"/>
    </source>
</evidence>
<gene>
    <name evidence="1" type="ORF">B0A55_03954</name>
</gene>
<organism evidence="1 2">
    <name type="scientific">Friedmanniomyces simplex</name>
    <dbReference type="NCBI Taxonomy" id="329884"/>
    <lineage>
        <taxon>Eukaryota</taxon>
        <taxon>Fungi</taxon>
        <taxon>Dikarya</taxon>
        <taxon>Ascomycota</taxon>
        <taxon>Pezizomycotina</taxon>
        <taxon>Dothideomycetes</taxon>
        <taxon>Dothideomycetidae</taxon>
        <taxon>Mycosphaerellales</taxon>
        <taxon>Teratosphaeriaceae</taxon>
        <taxon>Friedmanniomyces</taxon>
    </lineage>
</organism>
<evidence type="ECO:0000313" key="2">
    <source>
        <dbReference type="Proteomes" id="UP000309340"/>
    </source>
</evidence>
<dbReference type="Proteomes" id="UP000309340">
    <property type="component" value="Unassembled WGS sequence"/>
</dbReference>
<dbReference type="AlphaFoldDB" id="A0A4U0XTY6"/>
<keyword evidence="2" id="KW-1185">Reference proteome</keyword>
<proteinExistence type="predicted"/>
<dbReference type="OrthoDB" id="3863199at2759"/>
<name>A0A4U0XTY6_9PEZI</name>
<accession>A0A4U0XTY6</accession>